<evidence type="ECO:0000259" key="2">
    <source>
        <dbReference type="Pfam" id="PF20231"/>
    </source>
</evidence>
<name>A0AAD7I9E4_9AGAR</name>
<proteinExistence type="predicted"/>
<accession>A0AAD7I9E4</accession>
<feature type="region of interest" description="Disordered" evidence="1">
    <location>
        <begin position="611"/>
        <end position="633"/>
    </location>
</feature>
<feature type="compositionally biased region" description="Polar residues" evidence="1">
    <location>
        <begin position="619"/>
        <end position="629"/>
    </location>
</feature>
<evidence type="ECO:0000256" key="1">
    <source>
        <dbReference type="SAM" id="MobiDB-lite"/>
    </source>
</evidence>
<keyword evidence="4" id="KW-1185">Reference proteome</keyword>
<dbReference type="Proteomes" id="UP001215598">
    <property type="component" value="Unassembled WGS sequence"/>
</dbReference>
<feature type="compositionally biased region" description="Polar residues" evidence="1">
    <location>
        <begin position="884"/>
        <end position="894"/>
    </location>
</feature>
<evidence type="ECO:0000313" key="3">
    <source>
        <dbReference type="EMBL" id="KAJ7737980.1"/>
    </source>
</evidence>
<feature type="domain" description="DUF6589" evidence="2">
    <location>
        <begin position="342"/>
        <end position="814"/>
    </location>
</feature>
<feature type="region of interest" description="Disordered" evidence="1">
    <location>
        <begin position="1"/>
        <end position="37"/>
    </location>
</feature>
<reference evidence="3" key="1">
    <citation type="submission" date="2023-03" db="EMBL/GenBank/DDBJ databases">
        <title>Massive genome expansion in bonnet fungi (Mycena s.s.) driven by repeated elements and novel gene families across ecological guilds.</title>
        <authorList>
            <consortium name="Lawrence Berkeley National Laboratory"/>
            <person name="Harder C.B."/>
            <person name="Miyauchi S."/>
            <person name="Viragh M."/>
            <person name="Kuo A."/>
            <person name="Thoen E."/>
            <person name="Andreopoulos B."/>
            <person name="Lu D."/>
            <person name="Skrede I."/>
            <person name="Drula E."/>
            <person name="Henrissat B."/>
            <person name="Morin E."/>
            <person name="Kohler A."/>
            <person name="Barry K."/>
            <person name="LaButti K."/>
            <person name="Morin E."/>
            <person name="Salamov A."/>
            <person name="Lipzen A."/>
            <person name="Mereny Z."/>
            <person name="Hegedus B."/>
            <person name="Baldrian P."/>
            <person name="Stursova M."/>
            <person name="Weitz H."/>
            <person name="Taylor A."/>
            <person name="Grigoriev I.V."/>
            <person name="Nagy L.G."/>
            <person name="Martin F."/>
            <person name="Kauserud H."/>
        </authorList>
    </citation>
    <scope>NUCLEOTIDE SEQUENCE</scope>
    <source>
        <strain evidence="3">CBHHK182m</strain>
    </source>
</reference>
<gene>
    <name evidence="3" type="ORF">B0H16DRAFT_1325652</name>
</gene>
<comment type="caution">
    <text evidence="3">The sequence shown here is derived from an EMBL/GenBank/DDBJ whole genome shotgun (WGS) entry which is preliminary data.</text>
</comment>
<evidence type="ECO:0000313" key="4">
    <source>
        <dbReference type="Proteomes" id="UP001215598"/>
    </source>
</evidence>
<feature type="region of interest" description="Disordered" evidence="1">
    <location>
        <begin position="880"/>
        <end position="919"/>
    </location>
</feature>
<dbReference type="EMBL" id="JARKIB010000114">
    <property type="protein sequence ID" value="KAJ7737980.1"/>
    <property type="molecule type" value="Genomic_DNA"/>
</dbReference>
<feature type="compositionally biased region" description="Acidic residues" evidence="1">
    <location>
        <begin position="895"/>
        <end position="912"/>
    </location>
</feature>
<dbReference type="InterPro" id="IPR046496">
    <property type="entry name" value="DUF6589"/>
</dbReference>
<protein>
    <recommendedName>
        <fullName evidence="2">DUF6589 domain-containing protein</fullName>
    </recommendedName>
</protein>
<organism evidence="3 4">
    <name type="scientific">Mycena metata</name>
    <dbReference type="NCBI Taxonomy" id="1033252"/>
    <lineage>
        <taxon>Eukaryota</taxon>
        <taxon>Fungi</taxon>
        <taxon>Dikarya</taxon>
        <taxon>Basidiomycota</taxon>
        <taxon>Agaricomycotina</taxon>
        <taxon>Agaricomycetes</taxon>
        <taxon>Agaricomycetidae</taxon>
        <taxon>Agaricales</taxon>
        <taxon>Marasmiineae</taxon>
        <taxon>Mycenaceae</taxon>
        <taxon>Mycena</taxon>
    </lineage>
</organism>
<dbReference type="AlphaFoldDB" id="A0AAD7I9E4"/>
<sequence length="948" mass="106959">MSLRTPPPASKRKERASLPTDTPSPHGQTPKRRRPALTVEQKLEQLFDLLKTLDWTLGEALHHTFAHKDADNRPLHRSQRHGLIVESYLAGKGKYTVSGIIEAMLTSPYGRGKDEIMFDTETSYLSVRPVRQALTAFAAQSCVDYLEQESRAVVKSSGGFLLENQRLAVKFMHVIAEPKPRSRGGVITIRKSRPRENVVISCLSTLDFCKNDQARLLPLARGILYLSSNVPAEIIAHSCRLGTTPSIKTITTALEGFSDQKAIIIRTRGRDISVIHNPDGSLTTMAKVIIFDNVQHFHRQRDLRIGRENSMVIGIAATFFEFPVDIRALDHSDKRRRIEQSNRPNITVDDLLAMIDQQHLKDVGALQFAEALTNYIPHAAIYKKKIYDLYRTRVGKLTCPPGKTDAMTLATSGKNETYIAELKEAFIDFLRQLGHVEGDYDPRLWFGGGDGMSYNNMLLLKQFLQDHPDLFQSFELLRPVLQLWHLMWTDLCRINETHWGSPLNDNPATLGNSAKKIGRAPPANLKKVDYYPSAQLLNLVHDMRMLDCWALHFNTTDIFGYFEDRAKRGVLPPFEEIDAVSKKLFETYVSPRTRHQVRVDARDEATLDIPRAPLGAPWQQPTTASTPAQNPKKKAAKILKVGSAKATTTKKKAAAEVPKPPFLGDQVAFDNGTFMYDAMLSREVAAAVSQGAVGRVWEAVKAMVFTFAGSAHSKYTGYLLEMIVDLEMESNPFLRDATLMSTVINPDGKEGGSKACDIFQEFLNRCIDPVVQRKDADYGAHHVRNVWSRNIKDIYDLKKDFRSSLGLEKRSSRHKKPHERPEVKTLLREYQAVELNKRRPGRTFDDGRDVDNFQAGIQALEGGVLRKWAKRTTNTRIRHLLRSSPASDSNSQILEDSEHESDWEDDSDDEEPVLMTPGDMYYRDGELIIDMGEEDDTDIIHDGDGEDE</sequence>
<dbReference type="Pfam" id="PF20231">
    <property type="entry name" value="DUF6589"/>
    <property type="match status" value="1"/>
</dbReference>